<evidence type="ECO:0000313" key="3">
    <source>
        <dbReference type="Proteomes" id="UP000015503"/>
    </source>
</evidence>
<feature type="region of interest" description="Disordered" evidence="1">
    <location>
        <begin position="20"/>
        <end position="73"/>
    </location>
</feature>
<evidence type="ECO:0000313" key="2">
    <source>
        <dbReference type="EMBL" id="BAN46729.1"/>
    </source>
</evidence>
<dbReference type="EMBL" id="AP013068">
    <property type="protein sequence ID" value="BAN46729.1"/>
    <property type="molecule type" value="Genomic_DNA"/>
</dbReference>
<dbReference type="STRING" id="1245471.PCA10_09970"/>
<keyword evidence="3" id="KW-1185">Reference proteome</keyword>
<reference evidence="2 3" key="1">
    <citation type="journal article" date="2013" name="Genome Announc.">
        <title>Complete Genome Sequence of the Carbazole Degrader Pseudomonas resinovorans Strain CA10 (NBRC 106553).</title>
        <authorList>
            <person name="Shintani M."/>
            <person name="Hosoyama A."/>
            <person name="Ohji S."/>
            <person name="Tsuchikane K."/>
            <person name="Takarada H."/>
            <person name="Yamazoe A."/>
            <person name="Fujita N."/>
            <person name="Nojiri H."/>
        </authorList>
    </citation>
    <scope>NUCLEOTIDE SEQUENCE [LARGE SCALE GENOMIC DNA]</scope>
    <source>
        <strain evidence="2 3">NBRC 106553</strain>
    </source>
</reference>
<proteinExistence type="predicted"/>
<evidence type="ECO:0000256" key="1">
    <source>
        <dbReference type="SAM" id="MobiDB-lite"/>
    </source>
</evidence>
<gene>
    <name evidence="2" type="ORF">PCA10_09970</name>
</gene>
<organism evidence="2 3">
    <name type="scientific">Metapseudomonas resinovorans NBRC 106553</name>
    <dbReference type="NCBI Taxonomy" id="1245471"/>
    <lineage>
        <taxon>Bacteria</taxon>
        <taxon>Pseudomonadati</taxon>
        <taxon>Pseudomonadota</taxon>
        <taxon>Gammaproteobacteria</taxon>
        <taxon>Pseudomonadales</taxon>
        <taxon>Pseudomonadaceae</taxon>
        <taxon>Metapseudomonas</taxon>
    </lineage>
</organism>
<dbReference type="Proteomes" id="UP000015503">
    <property type="component" value="Chromosome"/>
</dbReference>
<dbReference type="AlphaFoldDB" id="S6BCE9"/>
<dbReference type="HOGENOM" id="CLU_2702036_0_0_6"/>
<sequence length="73" mass="7409">MAGRAHGVGANSFAKQAAGLPVAPGQALTAPHPDPLPEGEGGPTNQPRQASNPNGSSMEWLGWVNQRGPLAVM</sequence>
<accession>S6BCE9</accession>
<dbReference type="KEGG" id="pre:PCA10_09970"/>
<protein>
    <submittedName>
        <fullName evidence="2">Uncharacterized protein</fullName>
    </submittedName>
</protein>
<feature type="compositionally biased region" description="Polar residues" evidence="1">
    <location>
        <begin position="43"/>
        <end position="57"/>
    </location>
</feature>
<name>S6BCE9_METRE</name>